<dbReference type="SUPFAM" id="SSF100950">
    <property type="entry name" value="NagB/RpiA/CoA transferase-like"/>
    <property type="match status" value="1"/>
</dbReference>
<dbReference type="EMBL" id="KZ293649">
    <property type="protein sequence ID" value="PBK97709.1"/>
    <property type="molecule type" value="Genomic_DNA"/>
</dbReference>
<evidence type="ECO:0000313" key="5">
    <source>
        <dbReference type="EMBL" id="PBK97709.1"/>
    </source>
</evidence>
<dbReference type="InParanoid" id="A0A2H3DR64"/>
<reference evidence="7" key="1">
    <citation type="journal article" date="2017" name="Nat. Ecol. Evol.">
        <title>Genome expansion and lineage-specific genetic innovations in the forest pathogenic fungi Armillaria.</title>
        <authorList>
            <person name="Sipos G."/>
            <person name="Prasanna A.N."/>
            <person name="Walter M.C."/>
            <person name="O'Connor E."/>
            <person name="Balint B."/>
            <person name="Krizsan K."/>
            <person name="Kiss B."/>
            <person name="Hess J."/>
            <person name="Varga T."/>
            <person name="Slot J."/>
            <person name="Riley R."/>
            <person name="Boka B."/>
            <person name="Rigling D."/>
            <person name="Barry K."/>
            <person name="Lee J."/>
            <person name="Mihaltcheva S."/>
            <person name="LaButti K."/>
            <person name="Lipzen A."/>
            <person name="Waldron R."/>
            <person name="Moloney N.M."/>
            <person name="Sperisen C."/>
            <person name="Kredics L."/>
            <person name="Vagvoelgyi C."/>
            <person name="Patrignani A."/>
            <person name="Fitzpatrick D."/>
            <person name="Nagy I."/>
            <person name="Doyle S."/>
            <person name="Anderson J.B."/>
            <person name="Grigoriev I.V."/>
            <person name="Gueldener U."/>
            <person name="Muensterkoetter M."/>
            <person name="Nagy L.G."/>
        </authorList>
    </citation>
    <scope>NUCLEOTIDE SEQUENCE [LARGE SCALE GENOMIC DNA]</scope>
    <source>
        <strain evidence="7">Ar21-2</strain>
    </source>
</reference>
<evidence type="ECO:0000313" key="6">
    <source>
        <dbReference type="EMBL" id="PBK97710.1"/>
    </source>
</evidence>
<dbReference type="PANTHER" id="PTHR45860:SF1">
    <property type="entry name" value="TRANSLATION INITIATION FACTOR EIF-2B SUBUNIT ALPHA"/>
    <property type="match status" value="1"/>
</dbReference>
<comment type="similarity">
    <text evidence="1 4">Belongs to the eIF-2B alpha/beta/delta subunits family.</text>
</comment>
<reference evidence="5" key="2">
    <citation type="journal article" date="2017" name="Nat. Ecol. Evol.">
        <title>Lineage-specific genetic innovations streamline the genomes of Armillaria species to pathogenesis.</title>
        <authorList>
            <consortium name="DOE Joint Genome Institute"/>
            <person name="Sipos G."/>
            <person name="Prasanna A.N."/>
            <person name="Walter M.C."/>
            <person name="O'Connor E."/>
            <person name="Balint B."/>
            <person name="Krizsan K."/>
            <person name="Kiss B."/>
            <person name="Hess J."/>
            <person name="Varga T."/>
            <person name="Slot J."/>
            <person name="Riley R."/>
            <person name="Boka B."/>
            <person name="Rigling D."/>
            <person name="Barry K."/>
            <person name="Lee J."/>
            <person name="Mihaltcheva S."/>
            <person name="LaButti K."/>
            <person name="Lipzen A."/>
            <person name="Waldron R."/>
            <person name="Moloney N.M."/>
            <person name="Sperisen C."/>
            <person name="Kredics L."/>
            <person name="Vagvolgyi C."/>
            <person name="Patrignani A."/>
            <person name="Fitzpatrick D."/>
            <person name="Nagy I."/>
            <person name="Doyle S."/>
            <person name="Anderson J."/>
            <person name="Grigoriev I.V."/>
            <person name="Guldener U."/>
            <person name="Munsterkotter M."/>
            <person name="Nagy L.G."/>
        </authorList>
    </citation>
    <scope>NUCLEOTIDE SEQUENCE [LARGE SCALE GENOMIC DNA]</scope>
    <source>
        <strain evidence="5">Ar21-2</strain>
    </source>
</reference>
<accession>A0A2H3DR64</accession>
<dbReference type="Gene3D" id="3.40.50.10470">
    <property type="entry name" value="Translation initiation factor eif-2b, domain 2"/>
    <property type="match status" value="1"/>
</dbReference>
<evidence type="ECO:0000256" key="2">
    <source>
        <dbReference type="ARBA" id="ARBA00022540"/>
    </source>
</evidence>
<dbReference type="AlphaFoldDB" id="A0A2H3DR64"/>
<evidence type="ECO:0000256" key="3">
    <source>
        <dbReference type="ARBA" id="ARBA00022917"/>
    </source>
</evidence>
<gene>
    <name evidence="5" type="ORF">ARMGADRAFT_921428</name>
    <name evidence="6" type="ORF">ARMGADRAFT_921816</name>
</gene>
<dbReference type="STRING" id="47427.A0A2H3DR64"/>
<dbReference type="Proteomes" id="UP000217790">
    <property type="component" value="Unassembled WGS sequence"/>
</dbReference>
<dbReference type="PANTHER" id="PTHR45860">
    <property type="entry name" value="TRANSLATION INITIATION FACTOR EIF-2B SUBUNIT ALPHA"/>
    <property type="match status" value="1"/>
</dbReference>
<name>A0A2H3DR64_ARMGA</name>
<dbReference type="OrthoDB" id="10249309at2759"/>
<dbReference type="Pfam" id="PF01008">
    <property type="entry name" value="IF-2B"/>
    <property type="match status" value="1"/>
</dbReference>
<dbReference type="EMBL" id="KZ293649">
    <property type="protein sequence ID" value="PBK97710.1"/>
    <property type="molecule type" value="Genomic_DNA"/>
</dbReference>
<dbReference type="InterPro" id="IPR000649">
    <property type="entry name" value="IF-2B-related"/>
</dbReference>
<sequence length="202" mass="22488">MFRWLVLFLPGPFFCDDISLDKILTHSYSGVVMQTLLWAYKRKRNISIVFVTEARPCGLGFKIAEKSTAAGIPTIVILDSAVAYCMDMVDSVLVGSEAMVESGGLINAVGSNQIAIIAKAANKLGITLLRSRSKVPYDDRQTFFRYNVFYTAYNLSHRLFLLSQYDLRSHTPNLLSFSPPKGLNLRDSSVNPSPKLSSDRPK</sequence>
<protein>
    <submittedName>
        <fullName evidence="5">IF-2B-domain-containing protein</fullName>
    </submittedName>
</protein>
<organism evidence="5 7">
    <name type="scientific">Armillaria gallica</name>
    <name type="common">Bulbous honey fungus</name>
    <name type="synonym">Armillaria bulbosa</name>
    <dbReference type="NCBI Taxonomy" id="47427"/>
    <lineage>
        <taxon>Eukaryota</taxon>
        <taxon>Fungi</taxon>
        <taxon>Dikarya</taxon>
        <taxon>Basidiomycota</taxon>
        <taxon>Agaricomycotina</taxon>
        <taxon>Agaricomycetes</taxon>
        <taxon>Agaricomycetidae</taxon>
        <taxon>Agaricales</taxon>
        <taxon>Marasmiineae</taxon>
        <taxon>Physalacriaceae</taxon>
        <taxon>Armillaria</taxon>
    </lineage>
</organism>
<dbReference type="GO" id="GO:0005085">
    <property type="term" value="F:guanyl-nucleotide exchange factor activity"/>
    <property type="evidence" value="ECO:0007669"/>
    <property type="project" value="TreeGrafter"/>
</dbReference>
<evidence type="ECO:0000313" key="7">
    <source>
        <dbReference type="Proteomes" id="UP000217790"/>
    </source>
</evidence>
<keyword evidence="3" id="KW-0648">Protein biosynthesis</keyword>
<keyword evidence="7" id="KW-1185">Reference proteome</keyword>
<dbReference type="InterPro" id="IPR042529">
    <property type="entry name" value="IF_2B-like_C"/>
</dbReference>
<evidence type="ECO:0000256" key="1">
    <source>
        <dbReference type="ARBA" id="ARBA00007251"/>
    </source>
</evidence>
<dbReference type="GO" id="GO:0005851">
    <property type="term" value="C:eukaryotic translation initiation factor 2B complex"/>
    <property type="evidence" value="ECO:0007669"/>
    <property type="project" value="TreeGrafter"/>
</dbReference>
<dbReference type="InterPro" id="IPR037171">
    <property type="entry name" value="NagB/RpiA_transferase-like"/>
</dbReference>
<proteinExistence type="inferred from homology"/>
<evidence type="ECO:0000256" key="4">
    <source>
        <dbReference type="RuleBase" id="RU003814"/>
    </source>
</evidence>
<dbReference type="GO" id="GO:0003743">
    <property type="term" value="F:translation initiation factor activity"/>
    <property type="evidence" value="ECO:0007669"/>
    <property type="project" value="UniProtKB-KW"/>
</dbReference>
<keyword evidence="2" id="KW-0396">Initiation factor</keyword>
<dbReference type="InterPro" id="IPR051501">
    <property type="entry name" value="eIF2B_alpha/beta/delta"/>
</dbReference>